<organism evidence="5">
    <name type="scientific">Helicotheca tamesis</name>
    <dbReference type="NCBI Taxonomy" id="374047"/>
    <lineage>
        <taxon>Eukaryota</taxon>
        <taxon>Sar</taxon>
        <taxon>Stramenopiles</taxon>
        <taxon>Ochrophyta</taxon>
        <taxon>Bacillariophyta</taxon>
        <taxon>Mediophyceae</taxon>
        <taxon>Lithodesmiophycidae</taxon>
        <taxon>Lithodesmiales</taxon>
        <taxon>Lithodesmiaceae</taxon>
        <taxon>Helicotheca</taxon>
    </lineage>
</organism>
<dbReference type="InterPro" id="IPR001041">
    <property type="entry name" value="2Fe-2S_ferredoxin-type"/>
</dbReference>
<dbReference type="InterPro" id="IPR036010">
    <property type="entry name" value="2Fe-2S_ferredoxin-like_sf"/>
</dbReference>
<feature type="domain" description="2Fe-2S ferredoxin-type" evidence="4">
    <location>
        <begin position="94"/>
        <end position="144"/>
    </location>
</feature>
<keyword evidence="1" id="KW-0408">Iron</keyword>
<dbReference type="EMBL" id="HBGV01007644">
    <property type="protein sequence ID" value="CAD9486207.1"/>
    <property type="molecule type" value="Transcribed_RNA"/>
</dbReference>
<accession>A0A7S2MJ24</accession>
<dbReference type="InterPro" id="IPR012675">
    <property type="entry name" value="Beta-grasp_dom_sf"/>
</dbReference>
<sequence>MVKSILSILFVSQALLSSFSRGFQTSPCLHQRQSSSLLRMAEGDNVKGSYDPKWKKTLTIAEKQALETGKEMTEKEKGLIGNIPVVFKSGNETKTTLALPNQPLSDVAVQAGAFIRYGCKKGECGTCEALCNGKYIRPCVETVPADLKQGQELVIQVKAIKSKRVSSGKFYTAKSVVMGFWNNLLGMVGFVKTRRAAKKNWEERQEYEDLIAKRTKEIKAERLAREAADAIAKESEATAKENEVKTTIKL</sequence>
<dbReference type="GO" id="GO:0051537">
    <property type="term" value="F:2 iron, 2 sulfur cluster binding"/>
    <property type="evidence" value="ECO:0007669"/>
    <property type="project" value="UniProtKB-KW"/>
</dbReference>
<gene>
    <name evidence="5" type="ORF">HTAM1171_LOCUS4669</name>
</gene>
<evidence type="ECO:0000259" key="4">
    <source>
        <dbReference type="Pfam" id="PF00111"/>
    </source>
</evidence>
<dbReference type="CDD" id="cd00207">
    <property type="entry name" value="fer2"/>
    <property type="match status" value="1"/>
</dbReference>
<feature type="signal peptide" evidence="3">
    <location>
        <begin position="1"/>
        <end position="22"/>
    </location>
</feature>
<name>A0A7S2MJ24_9STRA</name>
<keyword evidence="1" id="KW-0479">Metal-binding</keyword>
<dbReference type="InterPro" id="IPR006058">
    <property type="entry name" value="2Fe2S_fd_BS"/>
</dbReference>
<keyword evidence="2" id="KW-0411">Iron-sulfur</keyword>
<evidence type="ECO:0000256" key="2">
    <source>
        <dbReference type="ARBA" id="ARBA00023014"/>
    </source>
</evidence>
<dbReference type="PROSITE" id="PS00197">
    <property type="entry name" value="2FE2S_FER_1"/>
    <property type="match status" value="1"/>
</dbReference>
<dbReference type="Gene3D" id="3.10.20.30">
    <property type="match status" value="1"/>
</dbReference>
<proteinExistence type="predicted"/>
<keyword evidence="1" id="KW-0001">2Fe-2S</keyword>
<evidence type="ECO:0000256" key="3">
    <source>
        <dbReference type="SAM" id="SignalP"/>
    </source>
</evidence>
<feature type="chain" id="PRO_5031544274" description="2Fe-2S ferredoxin-type domain-containing protein" evidence="3">
    <location>
        <begin position="23"/>
        <end position="250"/>
    </location>
</feature>
<evidence type="ECO:0000313" key="5">
    <source>
        <dbReference type="EMBL" id="CAD9486207.1"/>
    </source>
</evidence>
<keyword evidence="3" id="KW-0732">Signal</keyword>
<evidence type="ECO:0000256" key="1">
    <source>
        <dbReference type="ARBA" id="ARBA00022714"/>
    </source>
</evidence>
<dbReference type="SUPFAM" id="SSF54292">
    <property type="entry name" value="2Fe-2S ferredoxin-like"/>
    <property type="match status" value="1"/>
</dbReference>
<protein>
    <recommendedName>
        <fullName evidence="4">2Fe-2S ferredoxin-type domain-containing protein</fullName>
    </recommendedName>
</protein>
<dbReference type="Pfam" id="PF00111">
    <property type="entry name" value="Fer2"/>
    <property type="match status" value="1"/>
</dbReference>
<dbReference type="AlphaFoldDB" id="A0A7S2MJ24"/>
<reference evidence="5" key="1">
    <citation type="submission" date="2021-01" db="EMBL/GenBank/DDBJ databases">
        <authorList>
            <person name="Corre E."/>
            <person name="Pelletier E."/>
            <person name="Niang G."/>
            <person name="Scheremetjew M."/>
            <person name="Finn R."/>
            <person name="Kale V."/>
            <person name="Holt S."/>
            <person name="Cochrane G."/>
            <person name="Meng A."/>
            <person name="Brown T."/>
            <person name="Cohen L."/>
        </authorList>
    </citation>
    <scope>NUCLEOTIDE SEQUENCE</scope>
    <source>
        <strain evidence="5">CCMP826</strain>
    </source>
</reference>